<gene>
    <name evidence="4" type="primary">hscB</name>
    <name evidence="7" type="ORF">MAIT1_02547</name>
</gene>
<evidence type="ECO:0000256" key="2">
    <source>
        <dbReference type="ARBA" id="ARBA00023186"/>
    </source>
</evidence>
<feature type="coiled-coil region" evidence="5">
    <location>
        <begin position="122"/>
        <end position="149"/>
    </location>
</feature>
<dbReference type="InterPro" id="IPR004640">
    <property type="entry name" value="HscB"/>
</dbReference>
<evidence type="ECO:0000256" key="3">
    <source>
        <dbReference type="ARBA" id="ARBA00025596"/>
    </source>
</evidence>
<dbReference type="InterPro" id="IPR036869">
    <property type="entry name" value="J_dom_sf"/>
</dbReference>
<dbReference type="GO" id="GO:0051087">
    <property type="term" value="F:protein-folding chaperone binding"/>
    <property type="evidence" value="ECO:0007669"/>
    <property type="project" value="InterPro"/>
</dbReference>
<evidence type="ECO:0000313" key="7">
    <source>
        <dbReference type="EMBL" id="OSM02407.1"/>
    </source>
</evidence>
<comment type="caution">
    <text evidence="7">The sequence shown here is derived from an EMBL/GenBank/DDBJ whole genome shotgun (WGS) entry which is preliminary data.</text>
</comment>
<dbReference type="SUPFAM" id="SSF47144">
    <property type="entry name" value="HSC20 (HSCB), C-terminal oligomerisation domain"/>
    <property type="match status" value="1"/>
</dbReference>
<dbReference type="PANTHER" id="PTHR14021">
    <property type="entry name" value="IRON-SULFUR CLUSTER CO-CHAPERONE PROTEIN HSCB"/>
    <property type="match status" value="1"/>
</dbReference>
<evidence type="ECO:0000256" key="5">
    <source>
        <dbReference type="SAM" id="Coils"/>
    </source>
</evidence>
<name>A0A1Y2K422_9PROT</name>
<evidence type="ECO:0000259" key="6">
    <source>
        <dbReference type="PROSITE" id="PS50076"/>
    </source>
</evidence>
<dbReference type="EMBL" id="LVJN01000020">
    <property type="protein sequence ID" value="OSM02407.1"/>
    <property type="molecule type" value="Genomic_DNA"/>
</dbReference>
<dbReference type="InterPro" id="IPR036386">
    <property type="entry name" value="HscB_C_sf"/>
</dbReference>
<comment type="similarity">
    <text evidence="1 4">Belongs to the HscB family.</text>
</comment>
<dbReference type="Proteomes" id="UP000194003">
    <property type="component" value="Unassembled WGS sequence"/>
</dbReference>
<comment type="subunit">
    <text evidence="4">Interacts with HscA and stimulates its ATPase activity.</text>
</comment>
<dbReference type="GO" id="GO:0051259">
    <property type="term" value="P:protein complex oligomerization"/>
    <property type="evidence" value="ECO:0007669"/>
    <property type="project" value="InterPro"/>
</dbReference>
<dbReference type="AlphaFoldDB" id="A0A1Y2K422"/>
<feature type="domain" description="J" evidence="6">
    <location>
        <begin position="21"/>
        <end position="93"/>
    </location>
</feature>
<reference evidence="7 8" key="1">
    <citation type="journal article" date="2016" name="BMC Genomics">
        <title>Combined genomic and structural analyses of a cultured magnetotactic bacterium reveals its niche adaptation to a dynamic environment.</title>
        <authorList>
            <person name="Araujo A.C."/>
            <person name="Morillo V."/>
            <person name="Cypriano J."/>
            <person name="Teixeira L.C."/>
            <person name="Leao P."/>
            <person name="Lyra S."/>
            <person name="Almeida L.G."/>
            <person name="Bazylinski D.A."/>
            <person name="Vasconcellos A.T."/>
            <person name="Abreu F."/>
            <person name="Lins U."/>
        </authorList>
    </citation>
    <scope>NUCLEOTIDE SEQUENCE [LARGE SCALE GENOMIC DNA]</scope>
    <source>
        <strain evidence="7 8">IT-1</strain>
    </source>
</reference>
<keyword evidence="8" id="KW-1185">Reference proteome</keyword>
<proteinExistence type="inferred from homology"/>
<dbReference type="STRING" id="1434232.MAIT1_02547"/>
<dbReference type="Gene3D" id="1.20.1280.20">
    <property type="entry name" value="HscB, C-terminal domain"/>
    <property type="match status" value="1"/>
</dbReference>
<dbReference type="Pfam" id="PF07743">
    <property type="entry name" value="HSCB_C"/>
    <property type="match status" value="1"/>
</dbReference>
<sequence length="194" mass="21859">MGDAPFCPTCNAIQPPNPKQDHFDFLGLPRGYEVDVAALESAGREWQQKLHPDRFAAKSATERRFSLEQATRLNDAMQALKDPLRRAEYLLSQSGVSRGEGTGSGAQDPMFLMEVMELREALSEVDMDADDAMDRLDSLRDQVEQHADAEVEALRSAFADMASPDVEAASVHADRLRYHQRFLEEVDRMEEQLF</sequence>
<keyword evidence="5" id="KW-0175">Coiled coil</keyword>
<evidence type="ECO:0000256" key="1">
    <source>
        <dbReference type="ARBA" id="ARBA00010476"/>
    </source>
</evidence>
<dbReference type="NCBIfam" id="TIGR00714">
    <property type="entry name" value="hscB"/>
    <property type="match status" value="1"/>
</dbReference>
<dbReference type="GO" id="GO:0001671">
    <property type="term" value="F:ATPase activator activity"/>
    <property type="evidence" value="ECO:0007669"/>
    <property type="project" value="InterPro"/>
</dbReference>
<dbReference type="HAMAP" id="MF_00682">
    <property type="entry name" value="HscB"/>
    <property type="match status" value="1"/>
</dbReference>
<dbReference type="InterPro" id="IPR001623">
    <property type="entry name" value="DnaJ_domain"/>
</dbReference>
<dbReference type="PANTHER" id="PTHR14021:SF15">
    <property type="entry name" value="IRON-SULFUR CLUSTER CO-CHAPERONE PROTEIN HSCB"/>
    <property type="match status" value="1"/>
</dbReference>
<protein>
    <recommendedName>
        <fullName evidence="4">Co-chaperone protein HscB homolog</fullName>
    </recommendedName>
</protein>
<dbReference type="GO" id="GO:0006457">
    <property type="term" value="P:protein folding"/>
    <property type="evidence" value="ECO:0007669"/>
    <property type="project" value="UniProtKB-UniRule"/>
</dbReference>
<evidence type="ECO:0000256" key="4">
    <source>
        <dbReference type="HAMAP-Rule" id="MF_00682"/>
    </source>
</evidence>
<dbReference type="SUPFAM" id="SSF46565">
    <property type="entry name" value="Chaperone J-domain"/>
    <property type="match status" value="1"/>
</dbReference>
<organism evidence="7 8">
    <name type="scientific">Magnetofaba australis IT-1</name>
    <dbReference type="NCBI Taxonomy" id="1434232"/>
    <lineage>
        <taxon>Bacteria</taxon>
        <taxon>Pseudomonadati</taxon>
        <taxon>Pseudomonadota</taxon>
        <taxon>Magnetococcia</taxon>
        <taxon>Magnetococcales</taxon>
        <taxon>Magnetococcaceae</taxon>
        <taxon>Magnetofaba</taxon>
    </lineage>
</organism>
<accession>A0A1Y2K422</accession>
<dbReference type="InterPro" id="IPR009073">
    <property type="entry name" value="HscB_oligo_C"/>
</dbReference>
<keyword evidence="2 4" id="KW-0143">Chaperone</keyword>
<dbReference type="SMART" id="SM00271">
    <property type="entry name" value="DnaJ"/>
    <property type="match status" value="1"/>
</dbReference>
<evidence type="ECO:0000313" key="8">
    <source>
        <dbReference type="Proteomes" id="UP000194003"/>
    </source>
</evidence>
<dbReference type="CDD" id="cd06257">
    <property type="entry name" value="DnaJ"/>
    <property type="match status" value="1"/>
</dbReference>
<dbReference type="Gene3D" id="1.10.287.110">
    <property type="entry name" value="DnaJ domain"/>
    <property type="match status" value="1"/>
</dbReference>
<dbReference type="PROSITE" id="PS50076">
    <property type="entry name" value="DNAJ_2"/>
    <property type="match status" value="1"/>
</dbReference>
<dbReference type="GO" id="GO:0044571">
    <property type="term" value="P:[2Fe-2S] cluster assembly"/>
    <property type="evidence" value="ECO:0007669"/>
    <property type="project" value="InterPro"/>
</dbReference>
<comment type="function">
    <text evidence="3 4">Co-chaperone involved in the maturation of iron-sulfur cluster-containing proteins. Seems to help targeting proteins to be folded toward HscA.</text>
</comment>